<name>A0A090UZV4_PSEVU</name>
<dbReference type="STRING" id="1115515.EV102420_02_01330"/>
<dbReference type="EMBL" id="BBMZ01000002">
    <property type="protein sequence ID" value="GAL56529.1"/>
    <property type="molecule type" value="Genomic_DNA"/>
</dbReference>
<keyword evidence="1" id="KW-0732">Signal</keyword>
<dbReference type="OrthoDB" id="6555826at2"/>
<evidence type="ECO:0008006" key="4">
    <source>
        <dbReference type="Google" id="ProtNLM"/>
    </source>
</evidence>
<organism evidence="2 3">
    <name type="scientific">Pseudescherichia vulneris NBRC 102420</name>
    <dbReference type="NCBI Taxonomy" id="1115515"/>
    <lineage>
        <taxon>Bacteria</taxon>
        <taxon>Pseudomonadati</taxon>
        <taxon>Pseudomonadota</taxon>
        <taxon>Gammaproteobacteria</taxon>
        <taxon>Enterobacterales</taxon>
        <taxon>Enterobacteriaceae</taxon>
        <taxon>Pseudescherichia</taxon>
    </lineage>
</organism>
<keyword evidence="3" id="KW-1185">Reference proteome</keyword>
<reference evidence="2 3" key="1">
    <citation type="submission" date="2014-09" db="EMBL/GenBank/DDBJ databases">
        <title>Whole genome shotgun sequence of Escherichia vulneris NBRC 102420.</title>
        <authorList>
            <person name="Yoshida Y."/>
            <person name="Hosoyama A."/>
            <person name="Tsuchikane K."/>
            <person name="Ohji S."/>
            <person name="Ichikawa N."/>
            <person name="Kimura A."/>
            <person name="Yamazoe A."/>
            <person name="Ezaki T."/>
            <person name="Fujita N."/>
        </authorList>
    </citation>
    <scope>NUCLEOTIDE SEQUENCE [LARGE SCALE GENOMIC DNA]</scope>
    <source>
        <strain evidence="2 3">NBRC 102420</strain>
    </source>
</reference>
<dbReference type="InterPro" id="IPR032032">
    <property type="entry name" value="Tai4"/>
</dbReference>
<dbReference type="AlphaFoldDB" id="A0A090UZV4"/>
<proteinExistence type="predicted"/>
<dbReference type="Gene3D" id="1.20.120.1620">
    <property type="match status" value="1"/>
</dbReference>
<feature type="signal peptide" evidence="1">
    <location>
        <begin position="1"/>
        <end position="19"/>
    </location>
</feature>
<sequence length="142" mass="16102">MNNRLLGFVLFVISATANAGDDPVWFVKKMPYKQVLKDMVLTRCLAQVADDKSQFSLDAARSGNALVEWMPFDVENGNDKINAIINKYKNSANSFHSERMPKVQGMTLNCLRLYHSDELDRLIPQLISGDPERTWIEDNPPS</sequence>
<dbReference type="Pfam" id="PF16695">
    <property type="entry name" value="Tai4"/>
    <property type="match status" value="1"/>
</dbReference>
<dbReference type="Proteomes" id="UP000029462">
    <property type="component" value="Unassembled WGS sequence"/>
</dbReference>
<dbReference type="eggNOG" id="ENOG5032I45">
    <property type="taxonomic scope" value="Bacteria"/>
</dbReference>
<comment type="caution">
    <text evidence="2">The sequence shown here is derived from an EMBL/GenBank/DDBJ whole genome shotgun (WGS) entry which is preliminary data.</text>
</comment>
<accession>A0A090UZV4</accession>
<gene>
    <name evidence="2" type="ORF">EV102420_02_01330</name>
</gene>
<protein>
    <recommendedName>
        <fullName evidence="4">Type VI secretion system family protein</fullName>
    </recommendedName>
</protein>
<evidence type="ECO:0000256" key="1">
    <source>
        <dbReference type="SAM" id="SignalP"/>
    </source>
</evidence>
<dbReference type="InterPro" id="IPR038314">
    <property type="entry name" value="T6SS_sf"/>
</dbReference>
<evidence type="ECO:0000313" key="3">
    <source>
        <dbReference type="Proteomes" id="UP000029462"/>
    </source>
</evidence>
<evidence type="ECO:0000313" key="2">
    <source>
        <dbReference type="EMBL" id="GAL56529.1"/>
    </source>
</evidence>
<dbReference type="RefSeq" id="WP_042387790.1">
    <property type="nucleotide sequence ID" value="NZ_BBMZ01000002.1"/>
</dbReference>
<feature type="chain" id="PRO_5001864790" description="Type VI secretion system family protein" evidence="1">
    <location>
        <begin position="20"/>
        <end position="142"/>
    </location>
</feature>